<dbReference type="PROSITE" id="PS50005">
    <property type="entry name" value="TPR"/>
    <property type="match status" value="1"/>
</dbReference>
<keyword evidence="4" id="KW-1185">Reference proteome</keyword>
<proteinExistence type="predicted"/>
<dbReference type="SMART" id="SM00028">
    <property type="entry name" value="TPR"/>
    <property type="match status" value="3"/>
</dbReference>
<comment type="caution">
    <text evidence="3">The sequence shown here is derived from an EMBL/GenBank/DDBJ whole genome shotgun (WGS) entry which is preliminary data.</text>
</comment>
<evidence type="ECO:0000313" key="4">
    <source>
        <dbReference type="Proteomes" id="UP000238563"/>
    </source>
</evidence>
<gene>
    <name evidence="3" type="ORF">C5750_18130</name>
</gene>
<accession>A0A2S9JFP7</accession>
<dbReference type="Gene3D" id="1.10.10.10">
    <property type="entry name" value="Winged helix-like DNA-binding domain superfamily/Winged helix DNA-binding domain"/>
    <property type="match status" value="1"/>
</dbReference>
<dbReference type="InterPro" id="IPR005158">
    <property type="entry name" value="BTAD"/>
</dbReference>
<organism evidence="3 4">
    <name type="scientific">Phyllobacterium myrsinacearum</name>
    <dbReference type="NCBI Taxonomy" id="28101"/>
    <lineage>
        <taxon>Bacteria</taxon>
        <taxon>Pseudomonadati</taxon>
        <taxon>Pseudomonadota</taxon>
        <taxon>Alphaproteobacteria</taxon>
        <taxon>Hyphomicrobiales</taxon>
        <taxon>Phyllobacteriaceae</taxon>
        <taxon>Phyllobacterium</taxon>
    </lineage>
</organism>
<dbReference type="SUPFAM" id="SSF48452">
    <property type="entry name" value="TPR-like"/>
    <property type="match status" value="2"/>
</dbReference>
<dbReference type="AlphaFoldDB" id="A0A2S9JFP7"/>
<dbReference type="PANTHER" id="PTHR35807">
    <property type="entry name" value="TRANSCRIPTIONAL REGULATOR REDD-RELATED"/>
    <property type="match status" value="1"/>
</dbReference>
<dbReference type="OrthoDB" id="27092at2"/>
<dbReference type="InterPro" id="IPR051677">
    <property type="entry name" value="AfsR-DnrI-RedD_regulator"/>
</dbReference>
<dbReference type="InterPro" id="IPR036388">
    <property type="entry name" value="WH-like_DNA-bd_sf"/>
</dbReference>
<dbReference type="InterPro" id="IPR011990">
    <property type="entry name" value="TPR-like_helical_dom_sf"/>
</dbReference>
<dbReference type="InterPro" id="IPR019734">
    <property type="entry name" value="TPR_rpt"/>
</dbReference>
<dbReference type="Gene3D" id="1.25.40.10">
    <property type="entry name" value="Tetratricopeptide repeat domain"/>
    <property type="match status" value="2"/>
</dbReference>
<evidence type="ECO:0000259" key="2">
    <source>
        <dbReference type="SMART" id="SM01043"/>
    </source>
</evidence>
<protein>
    <recommendedName>
        <fullName evidence="2">Bacterial transcriptional activator domain-containing protein</fullName>
    </recommendedName>
</protein>
<dbReference type="Proteomes" id="UP000238563">
    <property type="component" value="Unassembled WGS sequence"/>
</dbReference>
<feature type="domain" description="Bacterial transcriptional activator" evidence="2">
    <location>
        <begin position="104"/>
        <end position="241"/>
    </location>
</feature>
<dbReference type="SMART" id="SM01043">
    <property type="entry name" value="BTAD"/>
    <property type="match status" value="1"/>
</dbReference>
<dbReference type="Pfam" id="PF03704">
    <property type="entry name" value="BTAD"/>
    <property type="match status" value="1"/>
</dbReference>
<evidence type="ECO:0000256" key="1">
    <source>
        <dbReference type="PROSITE-ProRule" id="PRU00339"/>
    </source>
</evidence>
<evidence type="ECO:0000313" key="3">
    <source>
        <dbReference type="EMBL" id="PRD51760.1"/>
    </source>
</evidence>
<name>A0A2S9JFP7_9HYPH</name>
<feature type="repeat" description="TPR" evidence="1">
    <location>
        <begin position="512"/>
        <end position="545"/>
    </location>
</feature>
<keyword evidence="1" id="KW-0802">TPR repeat</keyword>
<sequence>MRLTVLGEATVMSIGGHLVPRVPANFLRIVTYILLESNCHSVARSKLAQILWSETDQTHASVNLRQSLARIRRFQEQLGITLIESDAVYVRLNLASVEQGLLDIDLMEFLSCAARGGAEPALRICELYRGDLLIQNEPDNSDFDEWLDIKRVKIRDDAIVALRSALDQPHFNIDERRQCARKLIDIDPYQEVGYRMLMQTASQLGMITMVERTFRECAKKLRDDLDIDPEAETIELYQHLHTKRSLNLPQPVIHSPVLGSLSLNDADHHRSYFLQPANSLELSRQPILPKIIVLYLPQTLADPMEQLAASLVDDITIGLCRLRTLSVVAPYTSIRVVTESSINGFSDLHEQLGVDFVFDSRLMRGDGFCFLSVKLINTRTREIVWAEKQKFDYTLPEQQYRHLSMRIVLSIVTTIEREELDRYNRLIQNPDAYYWYLVGKREIDSLDLTKVRTARDAFKNALIAAPDFVPALSGVARTMQREWLVLARNDKDILLEGEQIAKKAAPNDPDDERPLRELGTINMYLGKYDESLEYFDQSETLNPQHADLLADYADALTHSGELELALSKIQHAIALNPLAPDYYYWVGAGTFHYLDRYAEAIAFLQKMKNPRAAARLMAACWARLGEHEQAAEYRNYALEDNPSFRIDEWVKSMSLRMPAHRRMYEESLREAGFQ</sequence>
<reference evidence="3 4" key="1">
    <citation type="submission" date="2018-02" db="EMBL/GenBank/DDBJ databases">
        <title>The draft genome of Phyllobacterium myrsinacearum DSM5892.</title>
        <authorList>
            <person name="Li L."/>
            <person name="Liu L."/>
            <person name="Zhang X."/>
            <person name="Wang T."/>
        </authorList>
    </citation>
    <scope>NUCLEOTIDE SEQUENCE [LARGE SCALE GENOMIC DNA]</scope>
    <source>
        <strain evidence="3 4">DSM 5892</strain>
    </source>
</reference>
<dbReference type="EMBL" id="PVBT01000005">
    <property type="protein sequence ID" value="PRD51760.1"/>
    <property type="molecule type" value="Genomic_DNA"/>
</dbReference>